<protein>
    <submittedName>
        <fullName evidence="1">Uncharacterized protein</fullName>
    </submittedName>
</protein>
<evidence type="ECO:0000313" key="1">
    <source>
        <dbReference type="EMBL" id="SDI95805.1"/>
    </source>
</evidence>
<accession>A0A1G8PUB0</accession>
<dbReference type="Proteomes" id="UP000199202">
    <property type="component" value="Unassembled WGS sequence"/>
</dbReference>
<keyword evidence="2" id="KW-1185">Reference proteome</keyword>
<reference evidence="1 2" key="1">
    <citation type="submission" date="2016-10" db="EMBL/GenBank/DDBJ databases">
        <authorList>
            <person name="de Groot N.N."/>
        </authorList>
    </citation>
    <scope>NUCLEOTIDE SEQUENCE [LARGE SCALE GENOMIC DNA]</scope>
    <source>
        <strain evidence="1 2">CGMCC 4.6533</strain>
    </source>
</reference>
<proteinExistence type="predicted"/>
<dbReference type="AlphaFoldDB" id="A0A1G8PUB0"/>
<dbReference type="OrthoDB" id="5195243at2"/>
<gene>
    <name evidence="1" type="ORF">SAMN05421869_10824</name>
</gene>
<evidence type="ECO:0000313" key="2">
    <source>
        <dbReference type="Proteomes" id="UP000199202"/>
    </source>
</evidence>
<dbReference type="EMBL" id="FNDJ01000008">
    <property type="protein sequence ID" value="SDI95805.1"/>
    <property type="molecule type" value="Genomic_DNA"/>
</dbReference>
<dbReference type="RefSeq" id="WP_090932840.1">
    <property type="nucleotide sequence ID" value="NZ_FNDJ01000008.1"/>
</dbReference>
<name>A0A1G8PUB0_9ACTN</name>
<organism evidence="1 2">
    <name type="scientific">Nonomuraea jiangxiensis</name>
    <dbReference type="NCBI Taxonomy" id="633440"/>
    <lineage>
        <taxon>Bacteria</taxon>
        <taxon>Bacillati</taxon>
        <taxon>Actinomycetota</taxon>
        <taxon>Actinomycetes</taxon>
        <taxon>Streptosporangiales</taxon>
        <taxon>Streptosporangiaceae</taxon>
        <taxon>Nonomuraea</taxon>
    </lineage>
</organism>
<sequence>MSAMFAFEVGDISMRSMTFEYVINDLLERSSDPIDQQVCQVALDLNCLWVDQINAGRKCALLGNLHDVLVEQLRSGVHSDNWVALFEIRRALDELAKRYPDCFK</sequence>